<dbReference type="InterPro" id="IPR036942">
    <property type="entry name" value="Beta-barrel_TonB_sf"/>
</dbReference>
<dbReference type="Gene3D" id="2.40.170.20">
    <property type="entry name" value="TonB-dependent receptor, beta-barrel domain"/>
    <property type="match status" value="1"/>
</dbReference>
<proteinExistence type="inferred from homology"/>
<dbReference type="RefSeq" id="WP_339587635.1">
    <property type="nucleotide sequence ID" value="NZ_JBBHJZ010000002.1"/>
</dbReference>
<evidence type="ECO:0000256" key="3">
    <source>
        <dbReference type="ARBA" id="ARBA00022452"/>
    </source>
</evidence>
<keyword evidence="7 10" id="KW-0472">Membrane</keyword>
<keyword evidence="2 10" id="KW-0813">Transport</keyword>
<organism evidence="15 16">
    <name type="scientific">Novosphingobium anseongense</name>
    <dbReference type="NCBI Taxonomy" id="3133436"/>
    <lineage>
        <taxon>Bacteria</taxon>
        <taxon>Pseudomonadati</taxon>
        <taxon>Pseudomonadota</taxon>
        <taxon>Alphaproteobacteria</taxon>
        <taxon>Sphingomonadales</taxon>
        <taxon>Sphingomonadaceae</taxon>
        <taxon>Novosphingobium</taxon>
    </lineage>
</organism>
<dbReference type="Pfam" id="PF00593">
    <property type="entry name" value="TonB_dep_Rec_b-barrel"/>
    <property type="match status" value="1"/>
</dbReference>
<dbReference type="SUPFAM" id="SSF56935">
    <property type="entry name" value="Porins"/>
    <property type="match status" value="1"/>
</dbReference>
<evidence type="ECO:0000259" key="13">
    <source>
        <dbReference type="Pfam" id="PF00593"/>
    </source>
</evidence>
<dbReference type="Proteomes" id="UP001361239">
    <property type="component" value="Unassembled WGS sequence"/>
</dbReference>
<keyword evidence="3 10" id="KW-1134">Transmembrane beta strand</keyword>
<dbReference type="Pfam" id="PF07715">
    <property type="entry name" value="Plug"/>
    <property type="match status" value="1"/>
</dbReference>
<protein>
    <submittedName>
        <fullName evidence="15">TonB-dependent receptor</fullName>
    </submittedName>
</protein>
<keyword evidence="6 11" id="KW-0798">TonB box</keyword>
<comment type="similarity">
    <text evidence="10 11">Belongs to the TonB-dependent receptor family.</text>
</comment>
<dbReference type="PANTHER" id="PTHR30069">
    <property type="entry name" value="TONB-DEPENDENT OUTER MEMBRANE RECEPTOR"/>
    <property type="match status" value="1"/>
</dbReference>
<evidence type="ECO:0000313" key="16">
    <source>
        <dbReference type="Proteomes" id="UP001361239"/>
    </source>
</evidence>
<evidence type="ECO:0000313" key="15">
    <source>
        <dbReference type="EMBL" id="MEJ5977703.1"/>
    </source>
</evidence>
<dbReference type="InterPro" id="IPR000531">
    <property type="entry name" value="Beta-barrel_TonB"/>
</dbReference>
<feature type="chain" id="PRO_5046591764" evidence="12">
    <location>
        <begin position="25"/>
        <end position="669"/>
    </location>
</feature>
<evidence type="ECO:0000256" key="2">
    <source>
        <dbReference type="ARBA" id="ARBA00022448"/>
    </source>
</evidence>
<feature type="domain" description="TonB-dependent receptor-like beta-barrel" evidence="13">
    <location>
        <begin position="275"/>
        <end position="638"/>
    </location>
</feature>
<gene>
    <name evidence="15" type="ORF">WG901_13730</name>
</gene>
<evidence type="ECO:0000259" key="14">
    <source>
        <dbReference type="Pfam" id="PF07715"/>
    </source>
</evidence>
<dbReference type="EMBL" id="JBBHJZ010000002">
    <property type="protein sequence ID" value="MEJ5977703.1"/>
    <property type="molecule type" value="Genomic_DNA"/>
</dbReference>
<accession>A0ABU8RXM6</accession>
<keyword evidence="4 10" id="KW-0812">Transmembrane</keyword>
<comment type="caution">
    <text evidence="15">The sequence shown here is derived from an EMBL/GenBank/DDBJ whole genome shotgun (WGS) entry which is preliminary data.</text>
</comment>
<dbReference type="Gene3D" id="2.170.130.10">
    <property type="entry name" value="TonB-dependent receptor, plug domain"/>
    <property type="match status" value="1"/>
</dbReference>
<feature type="domain" description="TonB-dependent receptor plug" evidence="14">
    <location>
        <begin position="47"/>
        <end position="153"/>
    </location>
</feature>
<dbReference type="PANTHER" id="PTHR30069:SF29">
    <property type="entry name" value="HEMOGLOBIN AND HEMOGLOBIN-HAPTOGLOBIN-BINDING PROTEIN 1-RELATED"/>
    <property type="match status" value="1"/>
</dbReference>
<sequence>MICPRYWIAPALAGCLLAPSVAQAEDEPIVVTGRGLEQTPATPAYDVVRIDRERITATASGRIEDLLSSVAGFQQFRRSDSRSSNPSAQGVTLRALGGNATSRALVLLDGVPMADPMFGYIPFSAIAPERLGAVRVTRGGGSGAFGSGAVAGTIELTSANAQELGLFSGEALVDDRGETTLSGTLAPELGQGFAVVSGRWDRGQGFWTTPRSQRVPASAKAKYDSWSTSVRAVAPLTDDIEIQARGLLFEDNRVLRFAGALTSASGQDASIRLVGRGDWGFEALAYVQARDFSNTVISSTNFTKTLDQRRTPSTGLGGKLELRPPVGEAHVLRLGADLRIGQAELQEEGYNTTGAVTVRRRAGGRNTDIGLFVEDDWTLGPVVLTAGVRADRWTIREGFLRETNAAGTTVQLNNVFADRQGWDTSFRGGAVWNAGGGLALRAAGYSGIRMPTVNELYRPFVVFPVTTRANAALRNEELRGFDLGIDFAPSPAVTLSVTAFTNKVENAIANVTIAANTRQRQNVGAVRAKGLEFGAALRLGTVSLDGSLALTDAEVQATSTQAALDGLRPAQTPKIAASATLAWRPRPGWTLSTTLRHVGAQFEDDLQVDSLRAATTLDAFVELPVTGPFSLILRAENLTDTEIVTRNQAGSIDLGIPRTLWAGVKVRVK</sequence>
<keyword evidence="5 12" id="KW-0732">Signal</keyword>
<evidence type="ECO:0000256" key="8">
    <source>
        <dbReference type="ARBA" id="ARBA00023170"/>
    </source>
</evidence>
<dbReference type="PROSITE" id="PS52016">
    <property type="entry name" value="TONB_DEPENDENT_REC_3"/>
    <property type="match status" value="1"/>
</dbReference>
<dbReference type="InterPro" id="IPR039426">
    <property type="entry name" value="TonB-dep_rcpt-like"/>
</dbReference>
<evidence type="ECO:0000256" key="12">
    <source>
        <dbReference type="SAM" id="SignalP"/>
    </source>
</evidence>
<evidence type="ECO:0000256" key="5">
    <source>
        <dbReference type="ARBA" id="ARBA00022729"/>
    </source>
</evidence>
<evidence type="ECO:0000256" key="9">
    <source>
        <dbReference type="ARBA" id="ARBA00023237"/>
    </source>
</evidence>
<evidence type="ECO:0000256" key="7">
    <source>
        <dbReference type="ARBA" id="ARBA00023136"/>
    </source>
</evidence>
<reference evidence="15 16" key="1">
    <citation type="submission" date="2024-03" db="EMBL/GenBank/DDBJ databases">
        <authorList>
            <person name="Jo J.-H."/>
        </authorList>
    </citation>
    <scope>NUCLEOTIDE SEQUENCE [LARGE SCALE GENOMIC DNA]</scope>
    <source>
        <strain evidence="15 16">PS1R-30</strain>
    </source>
</reference>
<dbReference type="InterPro" id="IPR037066">
    <property type="entry name" value="Plug_dom_sf"/>
</dbReference>
<dbReference type="InterPro" id="IPR012910">
    <property type="entry name" value="Plug_dom"/>
</dbReference>
<feature type="signal peptide" evidence="12">
    <location>
        <begin position="1"/>
        <end position="24"/>
    </location>
</feature>
<evidence type="ECO:0000256" key="4">
    <source>
        <dbReference type="ARBA" id="ARBA00022692"/>
    </source>
</evidence>
<keyword evidence="16" id="KW-1185">Reference proteome</keyword>
<comment type="subcellular location">
    <subcellularLocation>
        <location evidence="1 10">Cell outer membrane</location>
        <topology evidence="1 10">Multi-pass membrane protein</topology>
    </subcellularLocation>
</comment>
<keyword evidence="8 15" id="KW-0675">Receptor</keyword>
<name>A0ABU8RXM6_9SPHN</name>
<evidence type="ECO:0000256" key="6">
    <source>
        <dbReference type="ARBA" id="ARBA00023077"/>
    </source>
</evidence>
<keyword evidence="9 10" id="KW-0998">Cell outer membrane</keyword>
<evidence type="ECO:0000256" key="10">
    <source>
        <dbReference type="PROSITE-ProRule" id="PRU01360"/>
    </source>
</evidence>
<evidence type="ECO:0000256" key="1">
    <source>
        <dbReference type="ARBA" id="ARBA00004571"/>
    </source>
</evidence>
<evidence type="ECO:0000256" key="11">
    <source>
        <dbReference type="RuleBase" id="RU003357"/>
    </source>
</evidence>